<dbReference type="AlphaFoldDB" id="A0A2U1E5P7"/>
<feature type="transmembrane region" description="Helical" evidence="9">
    <location>
        <begin position="135"/>
        <end position="154"/>
    </location>
</feature>
<proteinExistence type="inferred from homology"/>
<evidence type="ECO:0000256" key="4">
    <source>
        <dbReference type="ARBA" id="ARBA00022597"/>
    </source>
</evidence>
<feature type="transmembrane region" description="Helical" evidence="9">
    <location>
        <begin position="100"/>
        <end position="123"/>
    </location>
</feature>
<reference evidence="10 11" key="1">
    <citation type="submission" date="2018-04" db="EMBL/GenBank/DDBJ databases">
        <title>Genomic Encyclopedia of Type Strains, Phase IV (KMG-IV): sequencing the most valuable type-strain genomes for metagenomic binning, comparative biology and taxonomic classification.</title>
        <authorList>
            <person name="Goeker M."/>
        </authorList>
    </citation>
    <scope>NUCLEOTIDE SEQUENCE [LARGE SCALE GENOMIC DNA]</scope>
    <source>
        <strain evidence="10 11">DSM 20705</strain>
    </source>
</reference>
<dbReference type="Pfam" id="PF03812">
    <property type="entry name" value="KdgT"/>
    <property type="match status" value="1"/>
</dbReference>
<evidence type="ECO:0000256" key="2">
    <source>
        <dbReference type="ARBA" id="ARBA00022448"/>
    </source>
</evidence>
<comment type="caution">
    <text evidence="10">The sequence shown here is derived from an EMBL/GenBank/DDBJ whole genome shotgun (WGS) entry which is preliminary data.</text>
</comment>
<feature type="transmembrane region" description="Helical" evidence="9">
    <location>
        <begin position="160"/>
        <end position="181"/>
    </location>
</feature>
<dbReference type="RefSeq" id="WP_116479721.1">
    <property type="nucleotide sequence ID" value="NZ_QEKV01000002.1"/>
</dbReference>
<feature type="transmembrane region" description="Helical" evidence="9">
    <location>
        <begin position="75"/>
        <end position="94"/>
    </location>
</feature>
<feature type="transmembrane region" description="Helical" evidence="9">
    <location>
        <begin position="12"/>
        <end position="33"/>
    </location>
</feature>
<feature type="transmembrane region" description="Helical" evidence="9">
    <location>
        <begin position="188"/>
        <end position="214"/>
    </location>
</feature>
<accession>A0A2U1E5P7</accession>
<keyword evidence="2" id="KW-0813">Transport</keyword>
<dbReference type="GO" id="GO:0015649">
    <property type="term" value="F:2-keto-3-deoxygluconate:proton symporter activity"/>
    <property type="evidence" value="ECO:0007669"/>
    <property type="project" value="InterPro"/>
</dbReference>
<keyword evidence="5 9" id="KW-0812">Transmembrane</keyword>
<protein>
    <submittedName>
        <fullName evidence="10">2-keto-3-deoxygluconate permease</fullName>
    </submittedName>
</protein>
<evidence type="ECO:0000313" key="10">
    <source>
        <dbReference type="EMBL" id="PVY95251.1"/>
    </source>
</evidence>
<evidence type="ECO:0000256" key="1">
    <source>
        <dbReference type="ARBA" id="ARBA00006430"/>
    </source>
</evidence>
<feature type="transmembrane region" description="Helical" evidence="9">
    <location>
        <begin position="45"/>
        <end position="63"/>
    </location>
</feature>
<dbReference type="GO" id="GO:0016020">
    <property type="term" value="C:membrane"/>
    <property type="evidence" value="ECO:0007669"/>
    <property type="project" value="InterPro"/>
</dbReference>
<keyword evidence="8 9" id="KW-0472">Membrane</keyword>
<dbReference type="InterPro" id="IPR004684">
    <property type="entry name" value="2keto-3dGluconate_permease"/>
</dbReference>
<dbReference type="Proteomes" id="UP000245793">
    <property type="component" value="Unassembled WGS sequence"/>
</dbReference>
<evidence type="ECO:0000256" key="8">
    <source>
        <dbReference type="ARBA" id="ARBA00023136"/>
    </source>
</evidence>
<keyword evidence="3" id="KW-1003">Cell membrane</keyword>
<organism evidence="10 11">
    <name type="scientific">Ezakiella coagulans</name>
    <dbReference type="NCBI Taxonomy" id="46507"/>
    <lineage>
        <taxon>Bacteria</taxon>
        <taxon>Bacillati</taxon>
        <taxon>Bacillota</taxon>
        <taxon>Tissierellia</taxon>
        <taxon>Ezakiella</taxon>
    </lineage>
</organism>
<evidence type="ECO:0000256" key="9">
    <source>
        <dbReference type="SAM" id="Phobius"/>
    </source>
</evidence>
<feature type="transmembrane region" description="Helical" evidence="9">
    <location>
        <begin position="220"/>
        <end position="238"/>
    </location>
</feature>
<evidence type="ECO:0000256" key="3">
    <source>
        <dbReference type="ARBA" id="ARBA00022475"/>
    </source>
</evidence>
<keyword evidence="7 9" id="KW-1133">Transmembrane helix</keyword>
<evidence type="ECO:0000256" key="5">
    <source>
        <dbReference type="ARBA" id="ARBA00022692"/>
    </source>
</evidence>
<dbReference type="EMBL" id="QEKV01000002">
    <property type="protein sequence ID" value="PVY95251.1"/>
    <property type="molecule type" value="Genomic_DNA"/>
</dbReference>
<evidence type="ECO:0000256" key="6">
    <source>
        <dbReference type="ARBA" id="ARBA00022847"/>
    </source>
</evidence>
<gene>
    <name evidence="10" type="ORF">C7381_102140</name>
</gene>
<evidence type="ECO:0000313" key="11">
    <source>
        <dbReference type="Proteomes" id="UP000245793"/>
    </source>
</evidence>
<keyword evidence="6" id="KW-0769">Symport</keyword>
<feature type="transmembrane region" description="Helical" evidence="9">
    <location>
        <begin position="282"/>
        <end position="304"/>
    </location>
</feature>
<feature type="transmembrane region" description="Helical" evidence="9">
    <location>
        <begin position="250"/>
        <end position="270"/>
    </location>
</feature>
<keyword evidence="11" id="KW-1185">Reference proteome</keyword>
<comment type="similarity">
    <text evidence="1">Belongs to the KdgT transporter family.</text>
</comment>
<name>A0A2U1E5P7_9FIRM</name>
<sequence>MLKFMKKIPGGLLLVPMLISALFATFLPDIFKIGGMTEAFYTTKGINYIVALVCFCSSAALDLEKMKKVIRKQGSILALKVAICFLFSFLYFKFFGMNGIFGISAIAFTATICSLNPSLYLALVSDYGDPGDEAAFGLTGLLCVPAFPMLVYSVSKVSGVDWMPVVSVLVPIVSGIVIGNLDKDLGKFFAGAVPILTPFMGWAFGAGINLIAAFKAGLEGILLTVIFYVVSFPLLWLFETKVLKESGITTFAISSIAGLSVSVPSLIAAADPSVADIASVAVAQIALGVVITSIITPYITAVYAKKKGIEKRVL</sequence>
<keyword evidence="4" id="KW-0762">Sugar transport</keyword>
<evidence type="ECO:0000256" key="7">
    <source>
        <dbReference type="ARBA" id="ARBA00022989"/>
    </source>
</evidence>